<evidence type="ECO:0000313" key="1">
    <source>
        <dbReference type="EMBL" id="MBB4042986.1"/>
    </source>
</evidence>
<protein>
    <submittedName>
        <fullName evidence="1">RNase H-like HicB family nuclease</fullName>
    </submittedName>
</protein>
<reference evidence="1" key="1">
    <citation type="submission" date="2020-08" db="EMBL/GenBank/DDBJ databases">
        <title>Genomic Encyclopedia of Type Strains, Phase IV (KMG-IV): sequencing the most valuable type-strain genomes for metagenomic binning, comparative biology and taxonomic classification.</title>
        <authorList>
            <person name="Goeker M."/>
        </authorList>
    </citation>
    <scope>NUCLEOTIDE SEQUENCE [LARGE SCALE GENOMIC DNA]</scope>
    <source>
        <strain evidence="1">DSM 105720</strain>
    </source>
</reference>
<name>A0A840CUK5_9BACE</name>
<keyword evidence="2" id="KW-1185">Reference proteome</keyword>
<evidence type="ECO:0000313" key="2">
    <source>
        <dbReference type="Proteomes" id="UP000560658"/>
    </source>
</evidence>
<dbReference type="EMBL" id="JACIER010000002">
    <property type="protein sequence ID" value="MBB4042986.1"/>
    <property type="molecule type" value="Genomic_DNA"/>
</dbReference>
<accession>A0A840CUK5</accession>
<sequence length="60" mass="6950">MKLEKNDYVLAFAVDGRYYAWMVASMQYNASGNSKEEAVKNLEDVINTIISEMYMVEEFV</sequence>
<proteinExistence type="predicted"/>
<dbReference type="RefSeq" id="WP_044161040.1">
    <property type="nucleotide sequence ID" value="NZ_JACIER010000002.1"/>
</dbReference>
<comment type="caution">
    <text evidence="1">The sequence shown here is derived from an EMBL/GenBank/DDBJ whole genome shotgun (WGS) entry which is preliminary data.</text>
</comment>
<dbReference type="Proteomes" id="UP000560658">
    <property type="component" value="Unassembled WGS sequence"/>
</dbReference>
<dbReference type="AlphaFoldDB" id="A0A840CUK5"/>
<organism evidence="1 2">
    <name type="scientific">Bacteroides reticulotermitis</name>
    <dbReference type="NCBI Taxonomy" id="1133319"/>
    <lineage>
        <taxon>Bacteria</taxon>
        <taxon>Pseudomonadati</taxon>
        <taxon>Bacteroidota</taxon>
        <taxon>Bacteroidia</taxon>
        <taxon>Bacteroidales</taxon>
        <taxon>Bacteroidaceae</taxon>
        <taxon>Bacteroides</taxon>
    </lineage>
</organism>
<gene>
    <name evidence="1" type="ORF">GGR06_000751</name>
</gene>